<dbReference type="GO" id="GO:0016491">
    <property type="term" value="F:oxidoreductase activity"/>
    <property type="evidence" value="ECO:0007669"/>
    <property type="project" value="InterPro"/>
</dbReference>
<dbReference type="InterPro" id="IPR037117">
    <property type="entry name" value="Dihydroorotate_DH_ele_sf"/>
</dbReference>
<keyword evidence="5 11" id="KW-0479">Metal-binding</keyword>
<feature type="binding site" evidence="11">
    <location>
        <position position="216"/>
    </location>
    <ligand>
        <name>[2Fe-2S] cluster</name>
        <dbReference type="ChEBI" id="CHEBI:190135"/>
    </ligand>
</feature>
<evidence type="ECO:0000256" key="6">
    <source>
        <dbReference type="ARBA" id="ARBA00022827"/>
    </source>
</evidence>
<evidence type="ECO:0000256" key="10">
    <source>
        <dbReference type="ARBA" id="ARBA00034078"/>
    </source>
</evidence>
<dbReference type="InterPro" id="IPR017927">
    <property type="entry name" value="FAD-bd_FR_type"/>
</dbReference>
<dbReference type="SUPFAM" id="SSF63380">
    <property type="entry name" value="Riboflavin synthase domain-like"/>
    <property type="match status" value="1"/>
</dbReference>
<dbReference type="InterPro" id="IPR039261">
    <property type="entry name" value="FNR_nucleotide-bd"/>
</dbReference>
<keyword evidence="4 11" id="KW-0001">2Fe-2S</keyword>
<keyword evidence="6" id="KW-0274">FAD</keyword>
<comment type="caution">
    <text evidence="13">The sequence shown here is derived from an EMBL/GenBank/DDBJ whole genome shotgun (WGS) entry which is preliminary data.</text>
</comment>
<keyword evidence="9 11" id="KW-0411">Iron-sulfur</keyword>
<organism evidence="13 14">
    <name type="scientific">Candidatus Methanomassiliicoccus intestinalis</name>
    <dbReference type="NCBI Taxonomy" id="1406512"/>
    <lineage>
        <taxon>Archaea</taxon>
        <taxon>Methanobacteriati</taxon>
        <taxon>Thermoplasmatota</taxon>
        <taxon>Thermoplasmata</taxon>
        <taxon>Methanomassiliicoccales</taxon>
        <taxon>Methanomassiliicoccaceae</taxon>
        <taxon>Methanomassiliicoccus</taxon>
    </lineage>
</organism>
<dbReference type="PROSITE" id="PS00197">
    <property type="entry name" value="2FE2S_FER_1"/>
    <property type="match status" value="1"/>
</dbReference>
<reference evidence="13" key="1">
    <citation type="submission" date="2016-03" db="EMBL/GenBank/DDBJ databases">
        <authorList>
            <person name="Borrel G."/>
            <person name="Mccann A."/>
            <person name="O'Toole P.W."/>
        </authorList>
    </citation>
    <scope>NUCLEOTIDE SEQUENCE</scope>
    <source>
        <strain evidence="13">183</strain>
    </source>
</reference>
<dbReference type="Pfam" id="PF10418">
    <property type="entry name" value="DHODB_Fe-S_bind"/>
    <property type="match status" value="1"/>
</dbReference>
<evidence type="ECO:0000256" key="9">
    <source>
        <dbReference type="ARBA" id="ARBA00023014"/>
    </source>
</evidence>
<evidence type="ECO:0000256" key="8">
    <source>
        <dbReference type="ARBA" id="ARBA00023004"/>
    </source>
</evidence>
<name>A0A8J8TE97_9ARCH</name>
<dbReference type="InterPro" id="IPR006058">
    <property type="entry name" value="2Fe2S_fd_BS"/>
</dbReference>
<dbReference type="PROSITE" id="PS51384">
    <property type="entry name" value="FAD_FR"/>
    <property type="match status" value="1"/>
</dbReference>
<keyword evidence="2" id="KW-0813">Transport</keyword>
<evidence type="ECO:0000256" key="3">
    <source>
        <dbReference type="ARBA" id="ARBA00022630"/>
    </source>
</evidence>
<feature type="binding site" evidence="11">
    <location>
        <position position="224"/>
    </location>
    <ligand>
        <name>[2Fe-2S] cluster</name>
        <dbReference type="ChEBI" id="CHEBI:190135"/>
    </ligand>
</feature>
<dbReference type="GO" id="GO:0051537">
    <property type="term" value="F:2 iron, 2 sulfur cluster binding"/>
    <property type="evidence" value="ECO:0007669"/>
    <property type="project" value="UniProtKB-KW"/>
</dbReference>
<keyword evidence="7" id="KW-0249">Electron transport</keyword>
<sequence length="255" mass="27042">MYSEVVTVKEVVTEGTDITTVRFDLNSDVKPGQFLMVWIPGVDEIPMSISYLSGGITVKNIGEATSAISSLNVGDKIGIRGPYGNGWTIPEGKILCVGGGVGTAPIMAAAEAVNDPDRIDIVLGARSSGEVIFIDRAKSLSNNVKISTDDGSLGIKGTAVAVADAMMKDQRYDVVLGCGPEIMNKYLLKACEENNVPVQLSLERIMKCGTGLCGSCVIDGLRVCADGPVFRGDEVKKMSEFSVSKRDHAGRCVKF</sequence>
<evidence type="ECO:0000256" key="4">
    <source>
        <dbReference type="ARBA" id="ARBA00022714"/>
    </source>
</evidence>
<gene>
    <name evidence="13" type="ORF">A3207_01340</name>
</gene>
<keyword evidence="3" id="KW-0285">Flavoprotein</keyword>
<evidence type="ECO:0000256" key="2">
    <source>
        <dbReference type="ARBA" id="ARBA00022448"/>
    </source>
</evidence>
<comment type="cofactor">
    <cofactor evidence="10">
        <name>[2Fe-2S] cluster</name>
        <dbReference type="ChEBI" id="CHEBI:190135"/>
    </cofactor>
</comment>
<accession>A0A8J8TE97</accession>
<feature type="domain" description="FAD-binding FR-type" evidence="12">
    <location>
        <begin position="1"/>
        <end position="89"/>
    </location>
</feature>
<dbReference type="PANTHER" id="PTHR43513">
    <property type="entry name" value="DIHYDROOROTATE DEHYDROGENASE B (NAD(+)), ELECTRON TRANSFER SUBUNIT"/>
    <property type="match status" value="1"/>
</dbReference>
<comment type="cofactor">
    <cofactor evidence="11">
        <name>[2Fe-2S] cluster</name>
        <dbReference type="ChEBI" id="CHEBI:190135"/>
    </cofactor>
    <text evidence="11">Binds 1 [2Fe-2S] cluster per subunit.</text>
</comment>
<dbReference type="InterPro" id="IPR019480">
    <property type="entry name" value="Dihydroorotate_DH_Fe-S-bd"/>
</dbReference>
<dbReference type="EMBL" id="LVVT01000001">
    <property type="protein sequence ID" value="TQS84705.1"/>
    <property type="molecule type" value="Genomic_DNA"/>
</dbReference>
<comment type="similarity">
    <text evidence="1">Belongs to the PyrK family.</text>
</comment>
<evidence type="ECO:0000256" key="11">
    <source>
        <dbReference type="PIRSR" id="PIRSR006816-2"/>
    </source>
</evidence>
<dbReference type="OMA" id="CGQCCVD"/>
<evidence type="ECO:0000313" key="13">
    <source>
        <dbReference type="EMBL" id="TQS84705.1"/>
    </source>
</evidence>
<dbReference type="NCBIfam" id="NF000796">
    <property type="entry name" value="PRK00054.1-1"/>
    <property type="match status" value="1"/>
</dbReference>
<keyword evidence="8 11" id="KW-0408">Iron</keyword>
<feature type="binding site" evidence="11">
    <location>
        <position position="213"/>
    </location>
    <ligand>
        <name>[2Fe-2S] cluster</name>
        <dbReference type="ChEBI" id="CHEBI:190135"/>
    </ligand>
</feature>
<dbReference type="Proteomes" id="UP000752814">
    <property type="component" value="Unassembled WGS sequence"/>
</dbReference>
<dbReference type="Gene3D" id="2.10.240.10">
    <property type="entry name" value="Dihydroorotate dehydrogenase, electron transfer subunit"/>
    <property type="match status" value="1"/>
</dbReference>
<evidence type="ECO:0000313" key="14">
    <source>
        <dbReference type="Proteomes" id="UP000752814"/>
    </source>
</evidence>
<proteinExistence type="inferred from homology"/>
<dbReference type="SUPFAM" id="SSF52343">
    <property type="entry name" value="Ferredoxin reductase-like, C-terminal NADP-linked domain"/>
    <property type="match status" value="1"/>
</dbReference>
<dbReference type="AlphaFoldDB" id="A0A8J8TE97"/>
<dbReference type="GO" id="GO:0050660">
    <property type="term" value="F:flavin adenine dinucleotide binding"/>
    <property type="evidence" value="ECO:0007669"/>
    <property type="project" value="InterPro"/>
</dbReference>
<evidence type="ECO:0000256" key="1">
    <source>
        <dbReference type="ARBA" id="ARBA00006422"/>
    </source>
</evidence>
<evidence type="ECO:0000256" key="7">
    <source>
        <dbReference type="ARBA" id="ARBA00022982"/>
    </source>
</evidence>
<protein>
    <recommendedName>
        <fullName evidence="12">FAD-binding FR-type domain-containing protein</fullName>
    </recommendedName>
</protein>
<dbReference type="GO" id="GO:0006221">
    <property type="term" value="P:pyrimidine nucleotide biosynthetic process"/>
    <property type="evidence" value="ECO:0007669"/>
    <property type="project" value="InterPro"/>
</dbReference>
<dbReference type="Gene3D" id="2.40.30.10">
    <property type="entry name" value="Translation factors"/>
    <property type="match status" value="1"/>
</dbReference>
<dbReference type="PANTHER" id="PTHR43513:SF3">
    <property type="entry name" value="DIHYDROOROTATE DEHYDROGENASE B (NAD(+)), ELECTRON TRANSFER SUBUNIT-RELATED"/>
    <property type="match status" value="1"/>
</dbReference>
<dbReference type="InterPro" id="IPR012165">
    <property type="entry name" value="Cyt_c3_hydrogenase_gsu"/>
</dbReference>
<dbReference type="GO" id="GO:0046872">
    <property type="term" value="F:metal ion binding"/>
    <property type="evidence" value="ECO:0007669"/>
    <property type="project" value="UniProtKB-KW"/>
</dbReference>
<dbReference type="RefSeq" id="WP_020448744.1">
    <property type="nucleotide sequence ID" value="NZ_CAYAXV010000006.1"/>
</dbReference>
<dbReference type="InterPro" id="IPR050353">
    <property type="entry name" value="PyrK_electron_transfer"/>
</dbReference>
<dbReference type="InterPro" id="IPR017938">
    <property type="entry name" value="Riboflavin_synthase-like_b-brl"/>
</dbReference>
<dbReference type="PIRSF" id="PIRSF006816">
    <property type="entry name" value="Cyc3_hyd_g"/>
    <property type="match status" value="1"/>
</dbReference>
<evidence type="ECO:0000256" key="5">
    <source>
        <dbReference type="ARBA" id="ARBA00022723"/>
    </source>
</evidence>
<evidence type="ECO:0000259" key="12">
    <source>
        <dbReference type="PROSITE" id="PS51384"/>
    </source>
</evidence>
<dbReference type="GeneID" id="41323275"/>
<feature type="binding site" evidence="11">
    <location>
        <position position="208"/>
    </location>
    <ligand>
        <name>[2Fe-2S] cluster</name>
        <dbReference type="ChEBI" id="CHEBI:190135"/>
    </ligand>
</feature>
<dbReference type="Gene3D" id="3.40.50.80">
    <property type="entry name" value="Nucleotide-binding domain of ferredoxin-NADP reductase (FNR) module"/>
    <property type="match status" value="1"/>
</dbReference>